<proteinExistence type="predicted"/>
<name>A0A106C182_SHEFR</name>
<gene>
    <name evidence="2" type="ORF">AWJ07_14580</name>
</gene>
<dbReference type="EMBL" id="LRDC01000014">
    <property type="protein sequence ID" value="KVX02366.1"/>
    <property type="molecule type" value="Genomic_DNA"/>
</dbReference>
<evidence type="ECO:0000256" key="1">
    <source>
        <dbReference type="SAM" id="Phobius"/>
    </source>
</evidence>
<keyword evidence="1" id="KW-1133">Transmembrane helix</keyword>
<keyword evidence="1" id="KW-0472">Membrane</keyword>
<dbReference type="RefSeq" id="WP_059745431.1">
    <property type="nucleotide sequence ID" value="NZ_LRDC01000014.1"/>
</dbReference>
<evidence type="ECO:0000313" key="3">
    <source>
        <dbReference type="Proteomes" id="UP000055702"/>
    </source>
</evidence>
<keyword evidence="1" id="KW-0812">Transmembrane</keyword>
<protein>
    <submittedName>
        <fullName evidence="2">Uncharacterized protein</fullName>
    </submittedName>
</protein>
<feature type="transmembrane region" description="Helical" evidence="1">
    <location>
        <begin position="38"/>
        <end position="59"/>
    </location>
</feature>
<accession>A0A106C182</accession>
<dbReference type="AlphaFoldDB" id="A0A106C182"/>
<sequence length="200" mass="22453">MQVVIISLVSILLFQGVILVLSAISTVFLELNSGFLTWIDVASKAATVAVFLWAVHTFISQKKDKEKEEKYTRLKDLSYRLIDYVGRSDFTVTKNSASILIAYLDAIITEASQGDVATEHLKEKKLALDVTYETLKRTSLNEALGLDGSQDYFEIIETLEALYSSQGNRMSVHFLLTINIFNIESLPIIHEVIAFRTNVV</sequence>
<dbReference type="Proteomes" id="UP000055702">
    <property type="component" value="Unassembled WGS sequence"/>
</dbReference>
<evidence type="ECO:0000313" key="2">
    <source>
        <dbReference type="EMBL" id="KVX02366.1"/>
    </source>
</evidence>
<organism evidence="2">
    <name type="scientific">Shewanella frigidimarina</name>
    <dbReference type="NCBI Taxonomy" id="56812"/>
    <lineage>
        <taxon>Bacteria</taxon>
        <taxon>Pseudomonadati</taxon>
        <taxon>Pseudomonadota</taxon>
        <taxon>Gammaproteobacteria</taxon>
        <taxon>Alteromonadales</taxon>
        <taxon>Shewanellaceae</taxon>
        <taxon>Shewanella</taxon>
    </lineage>
</organism>
<comment type="caution">
    <text evidence="2">The sequence shown here is derived from an EMBL/GenBank/DDBJ whole genome shotgun (WGS) entry which is preliminary data.</text>
</comment>
<reference evidence="2 3" key="1">
    <citation type="submission" date="2016-01" db="EMBL/GenBank/DDBJ databases">
        <title>Draft genome of the antarctic isolate Shewanella frigidimarina Ag06-30.</title>
        <authorList>
            <person name="Parmeciano Di Noto G."/>
            <person name="Vazquez S."/>
            <person name="Mac Cormack W."/>
            <person name="Iriarte A."/>
            <person name="Quiroga C."/>
        </authorList>
    </citation>
    <scope>NUCLEOTIDE SEQUENCE [LARGE SCALE GENOMIC DNA]</scope>
    <source>
        <strain evidence="2 3">Ag06-30</strain>
    </source>
</reference>